<dbReference type="EMBL" id="QAPF01000319">
    <property type="protein sequence ID" value="TEA11812.1"/>
    <property type="molecule type" value="Genomic_DNA"/>
</dbReference>
<gene>
    <name evidence="1" type="ORF">C8034_v007294</name>
</gene>
<organism evidence="1 2">
    <name type="scientific">Colletotrichum sidae</name>
    <dbReference type="NCBI Taxonomy" id="1347389"/>
    <lineage>
        <taxon>Eukaryota</taxon>
        <taxon>Fungi</taxon>
        <taxon>Dikarya</taxon>
        <taxon>Ascomycota</taxon>
        <taxon>Pezizomycotina</taxon>
        <taxon>Sordariomycetes</taxon>
        <taxon>Hypocreomycetidae</taxon>
        <taxon>Glomerellales</taxon>
        <taxon>Glomerellaceae</taxon>
        <taxon>Colletotrichum</taxon>
        <taxon>Colletotrichum orbiculare species complex</taxon>
    </lineage>
</organism>
<proteinExistence type="predicted"/>
<dbReference type="Proteomes" id="UP000295604">
    <property type="component" value="Unassembled WGS sequence"/>
</dbReference>
<evidence type="ECO:0000313" key="1">
    <source>
        <dbReference type="EMBL" id="TEA11812.1"/>
    </source>
</evidence>
<accession>A0A4R8T3V1</accession>
<sequence>MKIPASLWAAAIIDAKAIPEDPSANAILERFPTALPSYCIVGAAFSVERVFDKLAMDNGPARAPSRPHRAPRVYS</sequence>
<dbReference type="AlphaFoldDB" id="A0A4R8T3V1"/>
<comment type="caution">
    <text evidence="1">The sequence shown here is derived from an EMBL/GenBank/DDBJ whole genome shotgun (WGS) entry which is preliminary data.</text>
</comment>
<name>A0A4R8T3V1_9PEZI</name>
<evidence type="ECO:0000313" key="2">
    <source>
        <dbReference type="Proteomes" id="UP000295604"/>
    </source>
</evidence>
<reference evidence="1 2" key="1">
    <citation type="submission" date="2018-11" db="EMBL/GenBank/DDBJ databases">
        <title>Genome sequence and assembly of Colletotrichum sidae.</title>
        <authorList>
            <person name="Gan P."/>
            <person name="Shirasu K."/>
        </authorList>
    </citation>
    <scope>NUCLEOTIDE SEQUENCE [LARGE SCALE GENOMIC DNA]</scope>
    <source>
        <strain evidence="1 2">CBS 518.97</strain>
    </source>
</reference>
<protein>
    <submittedName>
        <fullName evidence="1">Uncharacterized protein</fullName>
    </submittedName>
</protein>
<keyword evidence="2" id="KW-1185">Reference proteome</keyword>